<dbReference type="AlphaFoldDB" id="A0A917NHJ4"/>
<dbReference type="EMBL" id="BAAAHC010000003">
    <property type="protein sequence ID" value="GAA0509843.1"/>
    <property type="molecule type" value="Genomic_DNA"/>
</dbReference>
<proteinExistence type="predicted"/>
<name>A0A917NHJ4_9PSEU</name>
<reference evidence="1" key="5">
    <citation type="submission" date="2023-12" db="EMBL/GenBank/DDBJ databases">
        <authorList>
            <person name="Sun Q."/>
            <person name="Inoue M."/>
        </authorList>
    </citation>
    <scope>NUCLEOTIDE SEQUENCE</scope>
    <source>
        <strain evidence="1">JCM 10664</strain>
    </source>
</reference>
<dbReference type="EMBL" id="BMMT01000018">
    <property type="protein sequence ID" value="GGJ01148.1"/>
    <property type="molecule type" value="Genomic_DNA"/>
</dbReference>
<dbReference type="Gene3D" id="1.10.287.1060">
    <property type="entry name" value="ESAT-6-like"/>
    <property type="match status" value="1"/>
</dbReference>
<comment type="caution">
    <text evidence="2">The sequence shown here is derived from an EMBL/GenBank/DDBJ whole genome shotgun (WGS) entry which is preliminary data.</text>
</comment>
<reference evidence="2" key="4">
    <citation type="submission" date="2020-09" db="EMBL/GenBank/DDBJ databases">
        <authorList>
            <person name="Sun Q."/>
            <person name="Zhou Y."/>
        </authorList>
    </citation>
    <scope>NUCLEOTIDE SEQUENCE</scope>
    <source>
        <strain evidence="2">CGMCC 4.7206</strain>
    </source>
</reference>
<evidence type="ECO:0000313" key="3">
    <source>
        <dbReference type="Proteomes" id="UP000597989"/>
    </source>
</evidence>
<evidence type="ECO:0000313" key="2">
    <source>
        <dbReference type="EMBL" id="GGJ01148.1"/>
    </source>
</evidence>
<gene>
    <name evidence="1" type="ORF">GCM10009545_09960</name>
    <name evidence="2" type="ORF">GCM10011581_42930</name>
</gene>
<sequence>MEKVKAEPEQLRAAGTSVVAAAQALSDTVGGLELGAAGRDMPGTITAALLPSFAAEWRHSVQQLATAVRGTGEQLQASATGYAAIDRNAADILAALEGAVRGGR</sequence>
<evidence type="ECO:0000313" key="1">
    <source>
        <dbReference type="EMBL" id="GAA0509843.1"/>
    </source>
</evidence>
<reference evidence="2 3" key="2">
    <citation type="journal article" date="2014" name="Int. J. Syst. Evol. Microbiol.">
        <title>Complete genome sequence of Corynebacterium casei LMG S-19264T (=DSM 44701T), isolated from a smear-ripened cheese.</title>
        <authorList>
            <consortium name="US DOE Joint Genome Institute (JGI-PGF)"/>
            <person name="Walter F."/>
            <person name="Albersmeier A."/>
            <person name="Kalinowski J."/>
            <person name="Ruckert C."/>
        </authorList>
    </citation>
    <scope>NUCLEOTIDE SEQUENCE [LARGE SCALE GENOMIC DNA]</scope>
    <source>
        <strain evidence="2 3">CGMCC 4.7206</strain>
    </source>
</reference>
<organism evidence="2 3">
    <name type="scientific">Saccharopolyspora thermophila</name>
    <dbReference type="NCBI Taxonomy" id="89367"/>
    <lineage>
        <taxon>Bacteria</taxon>
        <taxon>Bacillati</taxon>
        <taxon>Actinomycetota</taxon>
        <taxon>Actinomycetes</taxon>
        <taxon>Pseudonocardiales</taxon>
        <taxon>Pseudonocardiaceae</taxon>
        <taxon>Saccharopolyspora</taxon>
    </lineage>
</organism>
<dbReference type="Pfam" id="PF10824">
    <property type="entry name" value="T7SS_ESX_EspC"/>
    <property type="match status" value="1"/>
</dbReference>
<reference evidence="4" key="3">
    <citation type="journal article" date="2019" name="Int. J. Syst. Evol. Microbiol.">
        <title>The Global Catalogue of Microorganisms (GCM) 10K type strain sequencing project: providing services to taxonomists for standard genome sequencing and annotation.</title>
        <authorList>
            <consortium name="The Broad Institute Genomics Platform"/>
            <consortium name="The Broad Institute Genome Sequencing Center for Infectious Disease"/>
            <person name="Wu L."/>
            <person name="Ma J."/>
        </authorList>
    </citation>
    <scope>NUCLEOTIDE SEQUENCE [LARGE SCALE GENOMIC DNA]</scope>
    <source>
        <strain evidence="4">JCM 10664</strain>
    </source>
</reference>
<accession>A0A917NHJ4</accession>
<dbReference type="InterPro" id="IPR022536">
    <property type="entry name" value="EspC"/>
</dbReference>
<evidence type="ECO:0000313" key="4">
    <source>
        <dbReference type="Proteomes" id="UP001500220"/>
    </source>
</evidence>
<dbReference type="Proteomes" id="UP001500220">
    <property type="component" value="Unassembled WGS sequence"/>
</dbReference>
<keyword evidence="4" id="KW-1185">Reference proteome</keyword>
<dbReference type="Proteomes" id="UP000597989">
    <property type="component" value="Unassembled WGS sequence"/>
</dbReference>
<reference evidence="1" key="1">
    <citation type="journal article" date="2014" name="Int. J. Syst. Evol. Microbiol.">
        <title>Complete genome of a new Firmicutes species belonging to the dominant human colonic microbiota ('Ruminococcus bicirculans') reveals two chromosomes and a selective capacity to utilize plant glucans.</title>
        <authorList>
            <consortium name="NISC Comparative Sequencing Program"/>
            <person name="Wegmann U."/>
            <person name="Louis P."/>
            <person name="Goesmann A."/>
            <person name="Henrissat B."/>
            <person name="Duncan S.H."/>
            <person name="Flint H.J."/>
        </authorList>
    </citation>
    <scope>NUCLEOTIDE SEQUENCE</scope>
    <source>
        <strain evidence="1">JCM 10664</strain>
    </source>
</reference>
<protein>
    <submittedName>
        <fullName evidence="2">Uncharacterized protein</fullName>
    </submittedName>
</protein>
<dbReference type="GO" id="GO:0009306">
    <property type="term" value="P:protein secretion"/>
    <property type="evidence" value="ECO:0007669"/>
    <property type="project" value="InterPro"/>
</dbReference>
<dbReference type="RefSeq" id="WP_188990495.1">
    <property type="nucleotide sequence ID" value="NZ_BAAAHC010000003.1"/>
</dbReference>